<sequence length="230" mass="25306">MYPTPLGLAGLTRTSLPVCIPAPHIYFAIRSFRSASRFPNSGRTFEKQLCAYLQQQHVSHTPRSSTRASNMSFILPGLRRGLMLSTPLILSTPLLVYQFRNAQPIRCDGPDPITKITNDLKSNYVTEARTPVITQSGAMNPKAVRQISMGSILGVIGGLGISVFSKPLAVLIGLGIFALQFIESRGIHVIPYSFLERRVKSMNVRSLVRDNVAFKLSFGLTFAMAAFAEF</sequence>
<protein>
    <recommendedName>
        <fullName evidence="8">FUN14-domain-containing protein</fullName>
    </recommendedName>
</protein>
<dbReference type="PANTHER" id="PTHR21346:SF0">
    <property type="entry name" value="RE45833P"/>
    <property type="match status" value="1"/>
</dbReference>
<evidence type="ECO:0000313" key="7">
    <source>
        <dbReference type="Proteomes" id="UP000077248"/>
    </source>
</evidence>
<evidence type="ECO:0008006" key="8">
    <source>
        <dbReference type="Google" id="ProtNLM"/>
    </source>
</evidence>
<dbReference type="VEuPathDB" id="FungiDB:CC77DRAFT_1021076"/>
<organism evidence="6 7">
    <name type="scientific">Alternaria alternata</name>
    <name type="common">Alternaria rot fungus</name>
    <name type="synonym">Torula alternata</name>
    <dbReference type="NCBI Taxonomy" id="5599"/>
    <lineage>
        <taxon>Eukaryota</taxon>
        <taxon>Fungi</taxon>
        <taxon>Dikarya</taxon>
        <taxon>Ascomycota</taxon>
        <taxon>Pezizomycotina</taxon>
        <taxon>Dothideomycetes</taxon>
        <taxon>Pleosporomycetidae</taxon>
        <taxon>Pleosporales</taxon>
        <taxon>Pleosporineae</taxon>
        <taxon>Pleosporaceae</taxon>
        <taxon>Alternaria</taxon>
        <taxon>Alternaria sect. Alternaria</taxon>
        <taxon>Alternaria alternata complex</taxon>
    </lineage>
</organism>
<dbReference type="Proteomes" id="UP000077248">
    <property type="component" value="Unassembled WGS sequence"/>
</dbReference>
<proteinExistence type="inferred from homology"/>
<dbReference type="GeneID" id="29110789"/>
<dbReference type="PANTHER" id="PTHR21346">
    <property type="entry name" value="FUN14 DOMAIN CONTAINING"/>
    <property type="match status" value="1"/>
</dbReference>
<dbReference type="RefSeq" id="XP_018385104.1">
    <property type="nucleotide sequence ID" value="XM_018525195.1"/>
</dbReference>
<comment type="similarity">
    <text evidence="2">Belongs to the FUN14 family.</text>
</comment>
<dbReference type="Pfam" id="PF04930">
    <property type="entry name" value="FUN14"/>
    <property type="match status" value="1"/>
</dbReference>
<dbReference type="GO" id="GO:0000422">
    <property type="term" value="P:autophagy of mitochondrion"/>
    <property type="evidence" value="ECO:0007669"/>
    <property type="project" value="TreeGrafter"/>
</dbReference>
<evidence type="ECO:0000313" key="6">
    <source>
        <dbReference type="EMBL" id="OAG19683.1"/>
    </source>
</evidence>
<dbReference type="AlphaFoldDB" id="A0A177DIU4"/>
<dbReference type="KEGG" id="aalt:CC77DRAFT_1021076"/>
<keyword evidence="7" id="KW-1185">Reference proteome</keyword>
<name>A0A177DIU4_ALTAL</name>
<evidence type="ECO:0000256" key="2">
    <source>
        <dbReference type="ARBA" id="ARBA00009160"/>
    </source>
</evidence>
<dbReference type="STRING" id="5599.A0A177DIU4"/>
<dbReference type="InterPro" id="IPR007014">
    <property type="entry name" value="FUN14"/>
</dbReference>
<evidence type="ECO:0000256" key="1">
    <source>
        <dbReference type="ARBA" id="ARBA00004370"/>
    </source>
</evidence>
<accession>A0A177DIU4</accession>
<gene>
    <name evidence="6" type="ORF">CC77DRAFT_1021076</name>
</gene>
<keyword evidence="3" id="KW-0812">Transmembrane</keyword>
<keyword evidence="4" id="KW-1133">Transmembrane helix</keyword>
<comment type="subcellular location">
    <subcellularLocation>
        <location evidence="1">Membrane</location>
    </subcellularLocation>
</comment>
<dbReference type="EMBL" id="KV441480">
    <property type="protein sequence ID" value="OAG19683.1"/>
    <property type="molecule type" value="Genomic_DNA"/>
</dbReference>
<evidence type="ECO:0000256" key="4">
    <source>
        <dbReference type="ARBA" id="ARBA00022989"/>
    </source>
</evidence>
<evidence type="ECO:0000256" key="3">
    <source>
        <dbReference type="ARBA" id="ARBA00022692"/>
    </source>
</evidence>
<dbReference type="GO" id="GO:0005741">
    <property type="term" value="C:mitochondrial outer membrane"/>
    <property type="evidence" value="ECO:0007669"/>
    <property type="project" value="TreeGrafter"/>
</dbReference>
<evidence type="ECO:0000256" key="5">
    <source>
        <dbReference type="ARBA" id="ARBA00023136"/>
    </source>
</evidence>
<keyword evidence="5" id="KW-0472">Membrane</keyword>
<dbReference type="OMA" id="CDYAPRT"/>
<reference evidence="6 7" key="1">
    <citation type="submission" date="2016-05" db="EMBL/GenBank/DDBJ databases">
        <title>Comparative analysis of secretome profiles of manganese(II)-oxidizing ascomycete fungi.</title>
        <authorList>
            <consortium name="DOE Joint Genome Institute"/>
            <person name="Zeiner C.A."/>
            <person name="Purvine S.O."/>
            <person name="Zink E.M."/>
            <person name="Wu S."/>
            <person name="Pasa-Tolic L."/>
            <person name="Chaput D.L."/>
            <person name="Haridas S."/>
            <person name="Grigoriev I.V."/>
            <person name="Santelli C.M."/>
            <person name="Hansel C.M."/>
        </authorList>
    </citation>
    <scope>NUCLEOTIDE SEQUENCE [LARGE SCALE GENOMIC DNA]</scope>
    <source>
        <strain evidence="6 7">SRC1lrK2f</strain>
    </source>
</reference>